<gene>
    <name evidence="1" type="ORF">E1757_26350</name>
</gene>
<protein>
    <submittedName>
        <fullName evidence="1">Uncharacterized protein</fullName>
    </submittedName>
</protein>
<dbReference type="OrthoDB" id="2625435at2"/>
<keyword evidence="2" id="KW-1185">Reference proteome</keyword>
<evidence type="ECO:0000313" key="2">
    <source>
        <dbReference type="Proteomes" id="UP000295636"/>
    </source>
</evidence>
<evidence type="ECO:0000313" key="1">
    <source>
        <dbReference type="EMBL" id="TDF93459.1"/>
    </source>
</evidence>
<dbReference type="EMBL" id="SMRT01000016">
    <property type="protein sequence ID" value="TDF93459.1"/>
    <property type="molecule type" value="Genomic_DNA"/>
</dbReference>
<name>A0A4R5KDM8_9BACL</name>
<accession>A0A4R5KDM8</accession>
<proteinExistence type="predicted"/>
<reference evidence="1 2" key="1">
    <citation type="submission" date="2019-03" db="EMBL/GenBank/DDBJ databases">
        <title>This is whole genome sequence of Paenibacillus sp MS74 strain.</title>
        <authorList>
            <person name="Trinh H.N."/>
        </authorList>
    </citation>
    <scope>NUCLEOTIDE SEQUENCE [LARGE SCALE GENOMIC DNA]</scope>
    <source>
        <strain evidence="1 2">MS74</strain>
    </source>
</reference>
<dbReference type="RefSeq" id="WP_133233831.1">
    <property type="nucleotide sequence ID" value="NZ_SMRT01000016.1"/>
</dbReference>
<comment type="caution">
    <text evidence="1">The sequence shown here is derived from an EMBL/GenBank/DDBJ whole genome shotgun (WGS) entry which is preliminary data.</text>
</comment>
<sequence>MKIQFENKEIPVTFLSSDHKIIPRVLYALQARNRVERRNPLYDPEQLERIEVIGTEVYLYAKSGGDSSKVYLSLHG</sequence>
<dbReference type="Proteomes" id="UP000295636">
    <property type="component" value="Unassembled WGS sequence"/>
</dbReference>
<dbReference type="AlphaFoldDB" id="A0A4R5KDM8"/>
<organism evidence="1 2">
    <name type="scientific">Paenibacillus piri</name>
    <dbReference type="NCBI Taxonomy" id="2547395"/>
    <lineage>
        <taxon>Bacteria</taxon>
        <taxon>Bacillati</taxon>
        <taxon>Bacillota</taxon>
        <taxon>Bacilli</taxon>
        <taxon>Bacillales</taxon>
        <taxon>Paenibacillaceae</taxon>
        <taxon>Paenibacillus</taxon>
    </lineage>
</organism>